<organism evidence="4 5">
    <name type="scientific">Vibrio mediterranei</name>
    <dbReference type="NCBI Taxonomy" id="689"/>
    <lineage>
        <taxon>Bacteria</taxon>
        <taxon>Pseudomonadati</taxon>
        <taxon>Pseudomonadota</taxon>
        <taxon>Gammaproteobacteria</taxon>
        <taxon>Vibrionales</taxon>
        <taxon>Vibrionaceae</taxon>
        <taxon>Vibrio</taxon>
    </lineage>
</organism>
<gene>
    <name evidence="4" type="primary">traK</name>
    <name evidence="4" type="ORF">COR51_22440</name>
</gene>
<proteinExistence type="predicted"/>
<protein>
    <submittedName>
        <fullName evidence="4">Type-F conjugative transfer system secretin TraK</fullName>
    </submittedName>
</protein>
<dbReference type="EMBL" id="NWTN01000022">
    <property type="protein sequence ID" value="PRQ65386.1"/>
    <property type="molecule type" value="Genomic_DNA"/>
</dbReference>
<feature type="domain" description="TraK N-terminal" evidence="2">
    <location>
        <begin position="31"/>
        <end position="121"/>
    </location>
</feature>
<name>A0ABX5D9U5_9VIBR</name>
<dbReference type="InterPro" id="IPR055397">
    <property type="entry name" value="TraK_C"/>
</dbReference>
<dbReference type="InterPro" id="IPR010563">
    <property type="entry name" value="TraK_N"/>
</dbReference>
<dbReference type="Pfam" id="PF06586">
    <property type="entry name" value="TraK_N"/>
    <property type="match status" value="1"/>
</dbReference>
<dbReference type="NCBIfam" id="TIGR02756">
    <property type="entry name" value="TraK_Ftype"/>
    <property type="match status" value="1"/>
</dbReference>
<dbReference type="RefSeq" id="WP_096444260.1">
    <property type="nucleotide sequence ID" value="NZ_NWTN01000022.1"/>
</dbReference>
<reference evidence="4 5" key="2">
    <citation type="submission" date="2018-03" db="EMBL/GenBank/DDBJ databases">
        <title>Genetic Diversity and Phenotypic Plasticity of AHL Mediated Quorum Sensing in Environmental Strains of Vibrio mediterranei.</title>
        <authorList>
            <person name="Lantoine F."/>
            <person name="Vouve F."/>
        </authorList>
    </citation>
    <scope>NUCLEOTIDE SEQUENCE [LARGE SCALE GENOMIC DNA]</scope>
    <source>
        <strain evidence="4 5">17LN0615E</strain>
    </source>
</reference>
<evidence type="ECO:0000313" key="4">
    <source>
        <dbReference type="EMBL" id="PRQ65386.1"/>
    </source>
</evidence>
<dbReference type="Proteomes" id="UP000238163">
    <property type="component" value="Unassembled WGS sequence"/>
</dbReference>
<dbReference type="Pfam" id="PF23536">
    <property type="entry name" value="TraK_C"/>
    <property type="match status" value="1"/>
</dbReference>
<keyword evidence="5" id="KW-1185">Reference proteome</keyword>
<comment type="caution">
    <text evidence="4">The sequence shown here is derived from an EMBL/GenBank/DDBJ whole genome shotgun (WGS) entry which is preliminary data.</text>
</comment>
<accession>A0ABX5D9U5</accession>
<reference evidence="4 5" key="1">
    <citation type="submission" date="2017-09" db="EMBL/GenBank/DDBJ databases">
        <authorList>
            <person name="Girard L."/>
            <person name="Lami R."/>
            <person name="Suzuki M."/>
            <person name="Baudart J."/>
        </authorList>
    </citation>
    <scope>NUCLEOTIDE SEQUENCE [LARGE SCALE GENOMIC DNA]</scope>
    <source>
        <strain evidence="4 5">17LN0615E</strain>
    </source>
</reference>
<evidence type="ECO:0000259" key="3">
    <source>
        <dbReference type="Pfam" id="PF23536"/>
    </source>
</evidence>
<keyword evidence="1" id="KW-0732">Signal</keyword>
<evidence type="ECO:0000259" key="2">
    <source>
        <dbReference type="Pfam" id="PF06586"/>
    </source>
</evidence>
<evidence type="ECO:0000256" key="1">
    <source>
        <dbReference type="SAM" id="SignalP"/>
    </source>
</evidence>
<feature type="chain" id="PRO_5045147210" evidence="1">
    <location>
        <begin position="22"/>
        <end position="247"/>
    </location>
</feature>
<dbReference type="InterPro" id="IPR014126">
    <property type="entry name" value="TraK_Ftype"/>
</dbReference>
<sequence length="247" mass="27115">MILRFWLMLLLFASLSAEALADNVAKASFPFNDGDTIPISLSSLNINRLMVKGDHIINLVCPDGFCTATGNPQDKTGSISMKINLAIPFTAHVLTQKGRVFALFITPQKTPAIVTEFVPSQRYLDEPSVFERHFDYPSALAAFTKSMMLWQRDRTPISGFSVHPVDPNTLPKDTSPMPVIPQTVFVGKDYSGIIYLVKNASDQPITLTTAQFYSYAARSASLDEVELKPGAQTHLYVVTGGGAQDVR</sequence>
<feature type="domain" description="TraK C-terminal" evidence="3">
    <location>
        <begin position="139"/>
        <end position="239"/>
    </location>
</feature>
<feature type="signal peptide" evidence="1">
    <location>
        <begin position="1"/>
        <end position="21"/>
    </location>
</feature>
<evidence type="ECO:0000313" key="5">
    <source>
        <dbReference type="Proteomes" id="UP000238163"/>
    </source>
</evidence>